<comment type="caution">
    <text evidence="1">The sequence shown here is derived from an EMBL/GenBank/DDBJ whole genome shotgun (WGS) entry which is preliminary data.</text>
</comment>
<evidence type="ECO:0000313" key="2">
    <source>
        <dbReference type="Proteomes" id="UP000675940"/>
    </source>
</evidence>
<dbReference type="InterPro" id="IPR011990">
    <property type="entry name" value="TPR-like_helical_dom_sf"/>
</dbReference>
<organism evidence="1 2">
    <name type="scientific">Sagittula salina</name>
    <dbReference type="NCBI Taxonomy" id="2820268"/>
    <lineage>
        <taxon>Bacteria</taxon>
        <taxon>Pseudomonadati</taxon>
        <taxon>Pseudomonadota</taxon>
        <taxon>Alphaproteobacteria</taxon>
        <taxon>Rhodobacterales</taxon>
        <taxon>Roseobacteraceae</taxon>
        <taxon>Sagittula</taxon>
    </lineage>
</organism>
<dbReference type="SUPFAM" id="SSF46894">
    <property type="entry name" value="C-terminal effector domain of the bipartite response regulators"/>
    <property type="match status" value="1"/>
</dbReference>
<name>A0A940S0X9_9RHOB</name>
<reference evidence="1" key="1">
    <citation type="submission" date="2021-03" db="EMBL/GenBank/DDBJ databases">
        <title>Sagittula salina sp. nov. strain M10.9X isolated from the marine waste.</title>
        <authorList>
            <person name="Satari L."/>
            <person name="Molina-Menor E."/>
            <person name="Vidal-Verdu A."/>
            <person name="Pascual J."/>
            <person name="Pereto J."/>
            <person name="Porcar M."/>
        </authorList>
    </citation>
    <scope>NUCLEOTIDE SEQUENCE</scope>
    <source>
        <strain evidence="1">M10.9X</strain>
    </source>
</reference>
<proteinExistence type="predicted"/>
<dbReference type="EMBL" id="JAGISH010000007">
    <property type="protein sequence ID" value="MBP0483558.1"/>
    <property type="molecule type" value="Genomic_DNA"/>
</dbReference>
<evidence type="ECO:0000313" key="1">
    <source>
        <dbReference type="EMBL" id="MBP0483558.1"/>
    </source>
</evidence>
<dbReference type="Gene3D" id="1.25.40.10">
    <property type="entry name" value="Tetratricopeptide repeat domain"/>
    <property type="match status" value="1"/>
</dbReference>
<dbReference type="GO" id="GO:0006355">
    <property type="term" value="P:regulation of DNA-templated transcription"/>
    <property type="evidence" value="ECO:0007669"/>
    <property type="project" value="InterPro"/>
</dbReference>
<dbReference type="AlphaFoldDB" id="A0A940S0X9"/>
<keyword evidence="2" id="KW-1185">Reference proteome</keyword>
<dbReference type="InterPro" id="IPR051677">
    <property type="entry name" value="AfsR-DnrI-RedD_regulator"/>
</dbReference>
<dbReference type="GO" id="GO:0003677">
    <property type="term" value="F:DNA binding"/>
    <property type="evidence" value="ECO:0007669"/>
    <property type="project" value="InterPro"/>
</dbReference>
<accession>A0A940S0X9</accession>
<dbReference type="PANTHER" id="PTHR35807">
    <property type="entry name" value="TRANSCRIPTIONAL REGULATOR REDD-RELATED"/>
    <property type="match status" value="1"/>
</dbReference>
<protein>
    <submittedName>
        <fullName evidence="1">Transcriptional regulator</fullName>
    </submittedName>
</protein>
<sequence length="536" mass="59532">MPDQRQTHFRIDVLGPLRLTGRHGRDCTPKGAKNQALIAMLALSPGMERPRRWLEDKLWSSFGPEQAGANLRQALSKLRSALGSEADLLQADRNAIRLAERQVRVDLLEEIVPGDDRTELLEGIDVRDPEFEDWLRQERAQLQAMINRTQPSSNRGILITCRSDGDTAAGRDRILADVLSNQIGENIADQVRAWRQADPDSVGAPDAPPSDVLIQSQLLADGNSHMLFLKAVHQPSARILYSRMQRVERLEAITNSEDEIARTVFEAADQILGKIPHALPKDRPETRATALSRLALYRMFSYDQDALREAYGLMDQAYRHDENGLYLAWGSLIRMTQMMEMSEEDQGGLMEETIDLYHRAMETGAENPLVMSIVSKVRSTVHGDLAGVMDLAQSAVERNPVSAFGLKALSEAYITAGRLQEAYRTSARACAIAKSSPFRHWWDTGHCLIALACDHYEEAITAGEAAARAAPLSRPVHRTLLALYAATGRMDQATEVARRMVKIEPGFTIDQMIGDPDYPVRTLRGKGLLAPLGALL</sequence>
<dbReference type="SUPFAM" id="SSF48452">
    <property type="entry name" value="TPR-like"/>
    <property type="match status" value="1"/>
</dbReference>
<dbReference type="InterPro" id="IPR036388">
    <property type="entry name" value="WH-like_DNA-bd_sf"/>
</dbReference>
<gene>
    <name evidence="1" type="ORF">J5474_13785</name>
</gene>
<dbReference type="Proteomes" id="UP000675940">
    <property type="component" value="Unassembled WGS sequence"/>
</dbReference>
<dbReference type="InterPro" id="IPR016032">
    <property type="entry name" value="Sig_transdc_resp-reg_C-effctor"/>
</dbReference>
<dbReference type="Gene3D" id="1.10.10.10">
    <property type="entry name" value="Winged helix-like DNA-binding domain superfamily/Winged helix DNA-binding domain"/>
    <property type="match status" value="1"/>
</dbReference>